<evidence type="ECO:0000256" key="1">
    <source>
        <dbReference type="SAM" id="Phobius"/>
    </source>
</evidence>
<sequence>MASESSRAETGTTARTAGRLVRAGAVALALSLAVNWAVTFGAIAAGVAPALDAMSYEPVTFLTTVGVVGATLTYGALARVARNPDRAFAAVAAVVLLLSLIPDFTVVPSQPGGSLLAGAVLGVMHVTTAAICVWALTDVGR</sequence>
<evidence type="ECO:0000313" key="2">
    <source>
        <dbReference type="EMBL" id="ELY54798.1"/>
    </source>
</evidence>
<evidence type="ECO:0000313" key="3">
    <source>
        <dbReference type="Proteomes" id="UP000011531"/>
    </source>
</evidence>
<keyword evidence="3" id="KW-1185">Reference proteome</keyword>
<reference evidence="2 3" key="1">
    <citation type="journal article" date="2014" name="PLoS Genet.">
        <title>Phylogenetically driven sequencing of extremely halophilic archaea reveals strategies for static and dynamic osmo-response.</title>
        <authorList>
            <person name="Becker E.A."/>
            <person name="Seitzer P.M."/>
            <person name="Tritt A."/>
            <person name="Larsen D."/>
            <person name="Krusor M."/>
            <person name="Yao A.I."/>
            <person name="Wu D."/>
            <person name="Madern D."/>
            <person name="Eisen J.A."/>
            <person name="Darling A.E."/>
            <person name="Facciotti M.T."/>
        </authorList>
    </citation>
    <scope>NUCLEOTIDE SEQUENCE [LARGE SCALE GENOMIC DNA]</scope>
    <source>
        <strain evidence="2 3">DSM 18795</strain>
    </source>
</reference>
<dbReference type="AlphaFoldDB" id="L9X2I0"/>
<accession>L9X2I0</accession>
<protein>
    <submittedName>
        <fullName evidence="2">Uncharacterized protein</fullName>
    </submittedName>
</protein>
<dbReference type="RefSeq" id="WP_008425384.1">
    <property type="nucleotide sequence ID" value="NZ_AOIA01000134.1"/>
</dbReference>
<feature type="transmembrane region" description="Helical" evidence="1">
    <location>
        <begin position="59"/>
        <end position="80"/>
    </location>
</feature>
<keyword evidence="1" id="KW-0812">Transmembrane</keyword>
<feature type="transmembrane region" description="Helical" evidence="1">
    <location>
        <begin position="113"/>
        <end position="136"/>
    </location>
</feature>
<proteinExistence type="predicted"/>
<dbReference type="Pfam" id="PF19545">
    <property type="entry name" value="DUF6069"/>
    <property type="match status" value="1"/>
</dbReference>
<dbReference type="InterPro" id="IPR045713">
    <property type="entry name" value="DUF6069"/>
</dbReference>
<feature type="transmembrane region" description="Helical" evidence="1">
    <location>
        <begin position="87"/>
        <end position="107"/>
    </location>
</feature>
<name>L9X2I0_9EURY</name>
<dbReference type="Proteomes" id="UP000011531">
    <property type="component" value="Unassembled WGS sequence"/>
</dbReference>
<keyword evidence="1" id="KW-1133">Transmembrane helix</keyword>
<keyword evidence="1" id="KW-0472">Membrane</keyword>
<feature type="transmembrane region" description="Helical" evidence="1">
    <location>
        <begin position="20"/>
        <end position="47"/>
    </location>
</feature>
<gene>
    <name evidence="2" type="ORF">C492_16306</name>
</gene>
<comment type="caution">
    <text evidence="2">The sequence shown here is derived from an EMBL/GenBank/DDBJ whole genome shotgun (WGS) entry which is preliminary data.</text>
</comment>
<organism evidence="2 3">
    <name type="scientific">Natronococcus jeotgali DSM 18795</name>
    <dbReference type="NCBI Taxonomy" id="1227498"/>
    <lineage>
        <taxon>Archaea</taxon>
        <taxon>Methanobacteriati</taxon>
        <taxon>Methanobacteriota</taxon>
        <taxon>Stenosarchaea group</taxon>
        <taxon>Halobacteria</taxon>
        <taxon>Halobacteriales</taxon>
        <taxon>Natrialbaceae</taxon>
        <taxon>Natronococcus</taxon>
    </lineage>
</organism>
<dbReference type="EMBL" id="AOIA01000134">
    <property type="protein sequence ID" value="ELY54798.1"/>
    <property type="molecule type" value="Genomic_DNA"/>
</dbReference>